<organism evidence="2">
    <name type="scientific">marine metagenome</name>
    <dbReference type="NCBI Taxonomy" id="408172"/>
    <lineage>
        <taxon>unclassified sequences</taxon>
        <taxon>metagenomes</taxon>
        <taxon>ecological metagenomes</taxon>
    </lineage>
</organism>
<evidence type="ECO:0000313" key="2">
    <source>
        <dbReference type="EMBL" id="SUZ74367.1"/>
    </source>
</evidence>
<dbReference type="AlphaFoldDB" id="A0A381Q8K9"/>
<proteinExistence type="predicted"/>
<name>A0A381Q8K9_9ZZZZ</name>
<sequence>VFSVLLALAPGVSAQTPSDPAAAEGPESGFTLGQHYTSPVDPETRIPFELYEDLFSDGRTVVVSVRILNVLLQHVASPTACDHLSGPAPLVGLEYVSSGQYEVYWDGLDLFGRVLAAGTYWIVLVVDSDQTVARMYVAG</sequence>
<evidence type="ECO:0008006" key="3">
    <source>
        <dbReference type="Google" id="ProtNLM"/>
    </source>
</evidence>
<protein>
    <recommendedName>
        <fullName evidence="3">FlgD Ig-like domain-containing protein</fullName>
    </recommendedName>
</protein>
<dbReference type="Gene3D" id="2.60.40.4070">
    <property type="match status" value="1"/>
</dbReference>
<reference evidence="2" key="1">
    <citation type="submission" date="2018-05" db="EMBL/GenBank/DDBJ databases">
        <authorList>
            <person name="Lanie J.A."/>
            <person name="Ng W.-L."/>
            <person name="Kazmierczak K.M."/>
            <person name="Andrzejewski T.M."/>
            <person name="Davidsen T.M."/>
            <person name="Wayne K.J."/>
            <person name="Tettelin H."/>
            <person name="Glass J.I."/>
            <person name="Rusch D."/>
            <person name="Podicherti R."/>
            <person name="Tsui H.-C.T."/>
            <person name="Winkler M.E."/>
        </authorList>
    </citation>
    <scope>NUCLEOTIDE SEQUENCE</scope>
</reference>
<feature type="non-terminal residue" evidence="2">
    <location>
        <position position="1"/>
    </location>
</feature>
<evidence type="ECO:0000256" key="1">
    <source>
        <dbReference type="SAM" id="MobiDB-lite"/>
    </source>
</evidence>
<feature type="region of interest" description="Disordered" evidence="1">
    <location>
        <begin position="13"/>
        <end position="38"/>
    </location>
</feature>
<accession>A0A381Q8K9</accession>
<gene>
    <name evidence="2" type="ORF">METZ01_LOCUS27221</name>
</gene>
<dbReference type="EMBL" id="UINC01001208">
    <property type="protein sequence ID" value="SUZ74367.1"/>
    <property type="molecule type" value="Genomic_DNA"/>
</dbReference>